<dbReference type="Pfam" id="PF00078">
    <property type="entry name" value="RVT_1"/>
    <property type="match status" value="1"/>
</dbReference>
<evidence type="ECO:0000313" key="5">
    <source>
        <dbReference type="Proteomes" id="UP000235145"/>
    </source>
</evidence>
<dbReference type="InterPro" id="IPR053134">
    <property type="entry name" value="RNA-dir_DNA_polymerase"/>
</dbReference>
<feature type="compositionally biased region" description="Low complexity" evidence="2">
    <location>
        <begin position="107"/>
        <end position="136"/>
    </location>
</feature>
<dbReference type="EMBL" id="NBSK02000005">
    <property type="protein sequence ID" value="KAJ0206113.1"/>
    <property type="molecule type" value="Genomic_DNA"/>
</dbReference>
<keyword evidence="5" id="KW-1185">Reference proteome</keyword>
<keyword evidence="1" id="KW-0863">Zinc-finger</keyword>
<evidence type="ECO:0000256" key="1">
    <source>
        <dbReference type="PROSITE-ProRule" id="PRU00047"/>
    </source>
</evidence>
<dbReference type="InterPro" id="IPR043128">
    <property type="entry name" value="Rev_trsase/Diguanyl_cyclase"/>
</dbReference>
<dbReference type="GO" id="GO:0008270">
    <property type="term" value="F:zinc ion binding"/>
    <property type="evidence" value="ECO:0007669"/>
    <property type="project" value="UniProtKB-KW"/>
</dbReference>
<dbReference type="Gene3D" id="3.10.10.10">
    <property type="entry name" value="HIV Type 1 Reverse Transcriptase, subunit A, domain 1"/>
    <property type="match status" value="1"/>
</dbReference>
<dbReference type="InterPro" id="IPR043502">
    <property type="entry name" value="DNA/RNA_pol_sf"/>
</dbReference>
<proteinExistence type="predicted"/>
<dbReference type="PANTHER" id="PTHR24559">
    <property type="entry name" value="TRANSPOSON TY3-I GAG-POL POLYPROTEIN"/>
    <property type="match status" value="1"/>
</dbReference>
<dbReference type="AlphaFoldDB" id="A0A9R1VHC2"/>
<feature type="compositionally biased region" description="Low complexity" evidence="2">
    <location>
        <begin position="182"/>
        <end position="227"/>
    </location>
</feature>
<dbReference type="SUPFAM" id="SSF56672">
    <property type="entry name" value="DNA/RNA polymerases"/>
    <property type="match status" value="1"/>
</dbReference>
<dbReference type="GO" id="GO:0003676">
    <property type="term" value="F:nucleic acid binding"/>
    <property type="evidence" value="ECO:0007669"/>
    <property type="project" value="InterPro"/>
</dbReference>
<gene>
    <name evidence="4" type="ORF">LSAT_V11C500235410</name>
</gene>
<dbReference type="InterPro" id="IPR021109">
    <property type="entry name" value="Peptidase_aspartic_dom_sf"/>
</dbReference>
<feature type="region of interest" description="Disordered" evidence="2">
    <location>
        <begin position="50"/>
        <end position="227"/>
    </location>
</feature>
<reference evidence="4 5" key="1">
    <citation type="journal article" date="2017" name="Nat. Commun.">
        <title>Genome assembly with in vitro proximity ligation data and whole-genome triplication in lettuce.</title>
        <authorList>
            <person name="Reyes-Chin-Wo S."/>
            <person name="Wang Z."/>
            <person name="Yang X."/>
            <person name="Kozik A."/>
            <person name="Arikit S."/>
            <person name="Song C."/>
            <person name="Xia L."/>
            <person name="Froenicke L."/>
            <person name="Lavelle D.O."/>
            <person name="Truco M.J."/>
            <person name="Xia R."/>
            <person name="Zhu S."/>
            <person name="Xu C."/>
            <person name="Xu H."/>
            <person name="Xu X."/>
            <person name="Cox K."/>
            <person name="Korf I."/>
            <person name="Meyers B.C."/>
            <person name="Michelmore R.W."/>
        </authorList>
    </citation>
    <scope>NUCLEOTIDE SEQUENCE [LARGE SCALE GENOMIC DNA]</scope>
    <source>
        <strain evidence="5">cv. Salinas</strain>
        <tissue evidence="4">Seedlings</tissue>
    </source>
</reference>
<feature type="region of interest" description="Disordered" evidence="2">
    <location>
        <begin position="476"/>
        <end position="501"/>
    </location>
</feature>
<keyword evidence="1" id="KW-0862">Zinc</keyword>
<feature type="compositionally biased region" description="Low complexity" evidence="2">
    <location>
        <begin position="66"/>
        <end position="99"/>
    </location>
</feature>
<feature type="compositionally biased region" description="Low complexity" evidence="2">
    <location>
        <begin position="157"/>
        <end position="175"/>
    </location>
</feature>
<dbReference type="Proteomes" id="UP000235145">
    <property type="component" value="Unassembled WGS sequence"/>
</dbReference>
<evidence type="ECO:0000313" key="4">
    <source>
        <dbReference type="EMBL" id="KAJ0206113.1"/>
    </source>
</evidence>
<feature type="domain" description="CCHC-type" evidence="3">
    <location>
        <begin position="346"/>
        <end position="359"/>
    </location>
</feature>
<sequence length="1096" mass="123172">MHTRHSGRSSPLAFDPEIERTARSNWVARRNINTMSVDNVVVEDVVEGHEDAANNPPPLVPPLAPQFPNNNNGNNGNNNNAGAPIIQPVQPQPNRNNRGQNGGHGGNWAQNMGGNVGNHNDGNVRNQNQNPRNVGPQFSNGGNGGNEDDWDFDDGSDNGLGWNQNHNGGNRVNQGNRGGNGNYNNNWNNQNFPNGGNNDYNNGFGNQGFGNQYRRNPNGGFNNVNGGYYNEGNQFPHLYFPQPNRQSVPSHFQPGEYDDASPILFAEGKEHHVEVRPQLISVLPIFRGHKTDDPYNHLYEFLAIANANNPRGTNRDSFRLHLFPFTLKEKSKYWFTSLALIRQKICISCGDSGHIADECMKSQEEINQVHGYGQFQNNPRSFNRNYNQGGNYNNNGTFNNNNRQGNYQNQNQPKRFQQTNFNQGGTSKKEETDGNNLDKIMDFITQTYQKTDTNSKSIAAIEKQIAQLAEQIGKRDDGKFPSATTVNPSHTPRPGKEHQVNEVITLRSGKKVDNKVSAPTLDNDSETEVIFDEKEEFEKDFKSEKQKEAKGKNDSKVGEHGVEVNTAPYPSTLEKPTSFPFGKRGPKMEDMWDLFSQVKINIPLVKLIKEVPSYAKFLKDLCVQKRKLQAHLPKKIDLTEHASSIISNKLPPKLKDPGAPLISVTLSNINIKKALLDLGASVNIIPGNLFDQHDLGTLEQTDIILRLADKSTKIPRERVQWISLLEIGNLELIIFNTFPNSPSDYECYRVDVVDDLVHQFTPKIFHPNPLEFFLSNDKDKVLDLEDIKMVEEAFENAIEKERPPWSHQVEKFPTSFSDPLKPSLEEPPTLELKTLPSHLKYSFLGSKENLPIIISSDLIGPQEEALLKVLSKYKGAIGWTIVDLKGISPATCMHRIITEAGAKPSRDAQRRLNPNLREVVKKEVLKWLDAGIIYPISDSDWVSPTHTVPKKSGITLVDTEDGEKISTRPVTGWRVCIDYRKLNAATSKDHFPLPFIDQIIEKLSGKKFYCFFDGYSGYNQIAIHPEDQSKTTFTCPYGTFAFRRMPFGLCNAPATFQRCMMAIFSDMVGDALEIFMDDFSIFGSSFETCLNQLEKV</sequence>
<dbReference type="InterPro" id="IPR001878">
    <property type="entry name" value="Znf_CCHC"/>
</dbReference>
<dbReference type="CDD" id="cd01647">
    <property type="entry name" value="RT_LTR"/>
    <property type="match status" value="1"/>
</dbReference>
<feature type="compositionally biased region" description="Low complexity" evidence="2">
    <location>
        <begin position="382"/>
        <end position="410"/>
    </location>
</feature>
<accession>A0A9R1VHC2</accession>
<evidence type="ECO:0000256" key="2">
    <source>
        <dbReference type="SAM" id="MobiDB-lite"/>
    </source>
</evidence>
<comment type="caution">
    <text evidence="4">The sequence shown here is derived from an EMBL/GenBank/DDBJ whole genome shotgun (WGS) entry which is preliminary data.</text>
</comment>
<dbReference type="Gene3D" id="2.40.70.10">
    <property type="entry name" value="Acid Proteases"/>
    <property type="match status" value="1"/>
</dbReference>
<feature type="region of interest" description="Disordered" evidence="2">
    <location>
        <begin position="373"/>
        <end position="410"/>
    </location>
</feature>
<feature type="region of interest" description="Disordered" evidence="2">
    <location>
        <begin position="540"/>
        <end position="582"/>
    </location>
</feature>
<keyword evidence="1" id="KW-0479">Metal-binding</keyword>
<dbReference type="Gene3D" id="3.30.70.270">
    <property type="match status" value="1"/>
</dbReference>
<dbReference type="PROSITE" id="PS50158">
    <property type="entry name" value="ZF_CCHC"/>
    <property type="match status" value="1"/>
</dbReference>
<feature type="compositionally biased region" description="Acidic residues" evidence="2">
    <location>
        <begin position="146"/>
        <end position="156"/>
    </location>
</feature>
<evidence type="ECO:0000259" key="3">
    <source>
        <dbReference type="PROSITE" id="PS50158"/>
    </source>
</evidence>
<organism evidence="4 5">
    <name type="scientific">Lactuca sativa</name>
    <name type="common">Garden lettuce</name>
    <dbReference type="NCBI Taxonomy" id="4236"/>
    <lineage>
        <taxon>Eukaryota</taxon>
        <taxon>Viridiplantae</taxon>
        <taxon>Streptophyta</taxon>
        <taxon>Embryophyta</taxon>
        <taxon>Tracheophyta</taxon>
        <taxon>Spermatophyta</taxon>
        <taxon>Magnoliopsida</taxon>
        <taxon>eudicotyledons</taxon>
        <taxon>Gunneridae</taxon>
        <taxon>Pentapetalae</taxon>
        <taxon>asterids</taxon>
        <taxon>campanulids</taxon>
        <taxon>Asterales</taxon>
        <taxon>Asteraceae</taxon>
        <taxon>Cichorioideae</taxon>
        <taxon>Cichorieae</taxon>
        <taxon>Lactucinae</taxon>
        <taxon>Lactuca</taxon>
    </lineage>
</organism>
<name>A0A9R1VHC2_LACSA</name>
<feature type="compositionally biased region" description="Pro residues" evidence="2">
    <location>
        <begin position="55"/>
        <end position="65"/>
    </location>
</feature>
<dbReference type="PANTHER" id="PTHR24559:SF458">
    <property type="entry name" value="NUCLEOTIDYLTRANSFERASE, RIBONUCLEASE H"/>
    <property type="match status" value="1"/>
</dbReference>
<dbReference type="InterPro" id="IPR000477">
    <property type="entry name" value="RT_dom"/>
</dbReference>
<feature type="compositionally biased region" description="Basic and acidic residues" evidence="2">
    <location>
        <begin position="540"/>
        <end position="562"/>
    </location>
</feature>
<protein>
    <recommendedName>
        <fullName evidence="3">CCHC-type domain-containing protein</fullName>
    </recommendedName>
</protein>